<dbReference type="Proteomes" id="UP000802392">
    <property type="component" value="Unassembled WGS sequence"/>
</dbReference>
<dbReference type="RefSeq" id="WP_167267513.1">
    <property type="nucleotide sequence ID" value="NZ_BAAAVO010000002.1"/>
</dbReference>
<organism evidence="2 3">
    <name type="scientific">Paenarthrobacter ilicis</name>
    <dbReference type="NCBI Taxonomy" id="43665"/>
    <lineage>
        <taxon>Bacteria</taxon>
        <taxon>Bacillati</taxon>
        <taxon>Actinomycetota</taxon>
        <taxon>Actinomycetes</taxon>
        <taxon>Micrococcales</taxon>
        <taxon>Micrococcaceae</taxon>
        <taxon>Paenarthrobacter</taxon>
    </lineage>
</organism>
<feature type="transmembrane region" description="Helical" evidence="1">
    <location>
        <begin position="75"/>
        <end position="96"/>
    </location>
</feature>
<sequence length="152" mass="15628">MTTTTGRVRFAGPVLHPRLCAALTAASCAAHLWLAVSGNHGVWLGFLMIAMAAVCLPCAVHIWRHSRVGSLHQVTAAALVMVALHAVLLLGAGGAGHSHGGRPASSVPETSGAAQLLLVIGLELTTALLAATLVARLRRAQSRRVRGNPATS</sequence>
<proteinExistence type="predicted"/>
<keyword evidence="3" id="KW-1185">Reference proteome</keyword>
<dbReference type="EMBL" id="JAAOZD010000005">
    <property type="protein sequence ID" value="NIJ02376.1"/>
    <property type="molecule type" value="Genomic_DNA"/>
</dbReference>
<accession>A0ABX0TMM7</accession>
<feature type="transmembrane region" description="Helical" evidence="1">
    <location>
        <begin position="19"/>
        <end position="36"/>
    </location>
</feature>
<gene>
    <name evidence="2" type="ORF">FHR86_002717</name>
</gene>
<evidence type="ECO:0000313" key="3">
    <source>
        <dbReference type="Proteomes" id="UP000802392"/>
    </source>
</evidence>
<name>A0ABX0TMM7_9MICC</name>
<feature type="transmembrane region" description="Helical" evidence="1">
    <location>
        <begin position="42"/>
        <end position="63"/>
    </location>
</feature>
<keyword evidence="1" id="KW-1133">Transmembrane helix</keyword>
<reference evidence="2 3" key="1">
    <citation type="submission" date="2020-03" db="EMBL/GenBank/DDBJ databases">
        <title>Genomic Encyclopedia of Type Strains, Phase III (KMG-III): the genomes of soil and plant-associated and newly described type strains.</title>
        <authorList>
            <person name="Whitman W."/>
        </authorList>
    </citation>
    <scope>NUCLEOTIDE SEQUENCE [LARGE SCALE GENOMIC DNA]</scope>
    <source>
        <strain evidence="2 3">CECT 4207</strain>
    </source>
</reference>
<evidence type="ECO:0000313" key="2">
    <source>
        <dbReference type="EMBL" id="NIJ02376.1"/>
    </source>
</evidence>
<feature type="transmembrane region" description="Helical" evidence="1">
    <location>
        <begin position="116"/>
        <end position="137"/>
    </location>
</feature>
<keyword evidence="1" id="KW-0812">Transmembrane</keyword>
<keyword evidence="1" id="KW-0472">Membrane</keyword>
<comment type="caution">
    <text evidence="2">The sequence shown here is derived from an EMBL/GenBank/DDBJ whole genome shotgun (WGS) entry which is preliminary data.</text>
</comment>
<evidence type="ECO:0000256" key="1">
    <source>
        <dbReference type="SAM" id="Phobius"/>
    </source>
</evidence>
<protein>
    <submittedName>
        <fullName evidence="2">Uncharacterized protein</fullName>
    </submittedName>
</protein>